<dbReference type="GO" id="GO:0005737">
    <property type="term" value="C:cytoplasm"/>
    <property type="evidence" value="ECO:0007669"/>
    <property type="project" value="UniProtKB-ARBA"/>
</dbReference>
<dbReference type="Pfam" id="PF00575">
    <property type="entry name" value="S1"/>
    <property type="match status" value="1"/>
</dbReference>
<dbReference type="SUPFAM" id="SSF50249">
    <property type="entry name" value="Nucleic acid-binding proteins"/>
    <property type="match status" value="1"/>
</dbReference>
<dbReference type="InterPro" id="IPR012337">
    <property type="entry name" value="RNaseH-like_sf"/>
</dbReference>
<sequence length="714" mass="80249">MQNQILNMVALGSSIDVKKVKNTVQLLDDGNTIPFIARYRKEMTGGLDEVQIRQVAEQLTFHRSLNERKEDVIRLIEEQGKMTSELQEAVMNAATITRVDDIYRPFRPKKKTRAGTARERGLEPLADYLLSFPLTGILADKAAEFLGNDVNTIEEALKGARDIIAENIADDPSVRGWIRDFTRRRGFISSTARDAEKISVYTMYYDYREEVQKIPAHRILAINRGEREDVLKVKVDVDEVLITKYLEEKFVKQGTLSSEMVREAALDAYKRLIQPSVQRDIRAELTEKGEKQAVIIFSKNLRQLLLQPPVKGKRVLGIDPAFRTGCKLGAVDETGKLLETGVIYPTPPRKQIEEAKRTLNRIISQYDINLIAIGNGTACRETEKFVADFIREHSERSLFYIIVNEAGASVYSASTLAAHEFPQLDVSERSAVSIARRLQDPLAELVKIEPRAIGVGQYQHDINDKVLEEKLAAVVETVVNYVGVDLNTASPSLLSYAAGINMPVAENIVKFRESQGEFRQRQDLLKVPRLGPKTFVQCAGFLRLPGGEHPLDATAIHPESYLLTEGLLKMLDANLEDIGKTEINEKLKNLDLHRTAELLDTGIPTLKDIVENLRKPGRDPREELPTPVFREDILDLDDLKEGMELHGTVINVVDFGAFVDIGLKQSGMIHISQLADNYVKHPMDVVNIGDRVKVRVLSIDKERGRVALSMRQDS</sequence>
<dbReference type="CDD" id="cd05685">
    <property type="entry name" value="S1_Tex"/>
    <property type="match status" value="1"/>
</dbReference>
<dbReference type="InterPro" id="IPR012340">
    <property type="entry name" value="NA-bd_OB-fold"/>
</dbReference>
<dbReference type="PANTHER" id="PTHR10724">
    <property type="entry name" value="30S RIBOSOMAL PROTEIN S1"/>
    <property type="match status" value="1"/>
</dbReference>
<dbReference type="FunFam" id="1.10.150.310:FF:000001">
    <property type="entry name" value="RNA-binding transcriptional accessory protein"/>
    <property type="match status" value="1"/>
</dbReference>
<dbReference type="Pfam" id="PF17674">
    <property type="entry name" value="HHH_9"/>
    <property type="match status" value="1"/>
</dbReference>
<dbReference type="Pfam" id="PF16921">
    <property type="entry name" value="Tex_YqgF"/>
    <property type="match status" value="1"/>
</dbReference>
<gene>
    <name evidence="2" type="ORF">ASZ90_018871</name>
</gene>
<dbReference type="GO" id="GO:0006139">
    <property type="term" value="P:nucleobase-containing compound metabolic process"/>
    <property type="evidence" value="ECO:0007669"/>
    <property type="project" value="InterPro"/>
</dbReference>
<name>A0A0W8E4Z8_9ZZZZ</name>
<evidence type="ECO:0000313" key="2">
    <source>
        <dbReference type="EMBL" id="KUG03728.1"/>
    </source>
</evidence>
<dbReference type="InterPro" id="IPR010994">
    <property type="entry name" value="RuvA_2-like"/>
</dbReference>
<dbReference type="InterPro" id="IPR003029">
    <property type="entry name" value="S1_domain"/>
</dbReference>
<dbReference type="GO" id="GO:0006412">
    <property type="term" value="P:translation"/>
    <property type="evidence" value="ECO:0007669"/>
    <property type="project" value="TreeGrafter"/>
</dbReference>
<dbReference type="Gene3D" id="2.40.50.140">
    <property type="entry name" value="Nucleic acid-binding proteins"/>
    <property type="match status" value="1"/>
</dbReference>
<proteinExistence type="predicted"/>
<dbReference type="SMART" id="SM00732">
    <property type="entry name" value="YqgFc"/>
    <property type="match status" value="1"/>
</dbReference>
<dbReference type="SMART" id="SM00316">
    <property type="entry name" value="S1"/>
    <property type="match status" value="1"/>
</dbReference>
<dbReference type="Pfam" id="PF22706">
    <property type="entry name" value="Tex_central_region"/>
    <property type="match status" value="1"/>
</dbReference>
<dbReference type="AlphaFoldDB" id="A0A0W8E4Z8"/>
<dbReference type="Pfam" id="PF12836">
    <property type="entry name" value="HHH_3"/>
    <property type="match status" value="1"/>
</dbReference>
<dbReference type="GO" id="GO:0003735">
    <property type="term" value="F:structural constituent of ribosome"/>
    <property type="evidence" value="ECO:0007669"/>
    <property type="project" value="TreeGrafter"/>
</dbReference>
<dbReference type="InterPro" id="IPR044146">
    <property type="entry name" value="S1_Tex"/>
</dbReference>
<dbReference type="Gene3D" id="1.10.10.650">
    <property type="entry name" value="RuvA domain 2-like"/>
    <property type="match status" value="1"/>
</dbReference>
<dbReference type="InterPro" id="IPR023323">
    <property type="entry name" value="Tex-like_dom_sf"/>
</dbReference>
<dbReference type="FunFam" id="3.30.420.140:FF:000001">
    <property type="entry name" value="RNA-binding transcriptional accessory protein"/>
    <property type="match status" value="1"/>
</dbReference>
<dbReference type="InterPro" id="IPR037027">
    <property type="entry name" value="YqgF/RNaseH-like_dom_sf"/>
</dbReference>
<dbReference type="EMBL" id="LNQE01001870">
    <property type="protein sequence ID" value="KUG03728.1"/>
    <property type="molecule type" value="Genomic_DNA"/>
</dbReference>
<dbReference type="Gene3D" id="1.10.150.310">
    <property type="entry name" value="Tex RuvX-like domain-like"/>
    <property type="match status" value="1"/>
</dbReference>
<dbReference type="SUPFAM" id="SSF53098">
    <property type="entry name" value="Ribonuclease H-like"/>
    <property type="match status" value="1"/>
</dbReference>
<dbReference type="InterPro" id="IPR055179">
    <property type="entry name" value="Tex-like_central_region"/>
</dbReference>
<comment type="caution">
    <text evidence="2">The sequence shown here is derived from an EMBL/GenBank/DDBJ whole genome shotgun (WGS) entry which is preliminary data.</text>
</comment>
<dbReference type="GO" id="GO:0003729">
    <property type="term" value="F:mRNA binding"/>
    <property type="evidence" value="ECO:0007669"/>
    <property type="project" value="UniProtKB-ARBA"/>
</dbReference>
<feature type="domain" description="S1 motif" evidence="1">
    <location>
        <begin position="642"/>
        <end position="711"/>
    </location>
</feature>
<dbReference type="SUPFAM" id="SSF47781">
    <property type="entry name" value="RuvA domain 2-like"/>
    <property type="match status" value="2"/>
</dbReference>
<dbReference type="FunFam" id="1.10.10.650:FF:000001">
    <property type="entry name" value="S1 RNA-binding domain 1"/>
    <property type="match status" value="1"/>
</dbReference>
<dbReference type="InterPro" id="IPR032639">
    <property type="entry name" value="Tex_YqgF"/>
</dbReference>
<organism evidence="2">
    <name type="scientific">hydrocarbon metagenome</name>
    <dbReference type="NCBI Taxonomy" id="938273"/>
    <lineage>
        <taxon>unclassified sequences</taxon>
        <taxon>metagenomes</taxon>
        <taxon>ecological metagenomes</taxon>
    </lineage>
</organism>
<dbReference type="Pfam" id="PF09371">
    <property type="entry name" value="Tex_N"/>
    <property type="match status" value="1"/>
</dbReference>
<dbReference type="PANTHER" id="PTHR10724:SF10">
    <property type="entry name" value="S1 RNA-BINDING DOMAIN-CONTAINING PROTEIN 1"/>
    <property type="match status" value="1"/>
</dbReference>
<dbReference type="Gene3D" id="3.30.420.140">
    <property type="entry name" value="YqgF/RNase H-like domain"/>
    <property type="match status" value="1"/>
</dbReference>
<dbReference type="PROSITE" id="PS50126">
    <property type="entry name" value="S1"/>
    <property type="match status" value="1"/>
</dbReference>
<accession>A0A0W8E4Z8</accession>
<dbReference type="InterPro" id="IPR023319">
    <property type="entry name" value="Tex-like_HTH_dom_sf"/>
</dbReference>
<reference evidence="2" key="1">
    <citation type="journal article" date="2015" name="Proc. Natl. Acad. Sci. U.S.A.">
        <title>Networks of energetic and metabolic interactions define dynamics in microbial communities.</title>
        <authorList>
            <person name="Embree M."/>
            <person name="Liu J.K."/>
            <person name="Al-Bassam M.M."/>
            <person name="Zengler K."/>
        </authorList>
    </citation>
    <scope>NUCLEOTIDE SEQUENCE</scope>
</reference>
<dbReference type="InterPro" id="IPR018974">
    <property type="entry name" value="Tex-like_N"/>
</dbReference>
<dbReference type="Gene3D" id="1.10.3500.10">
    <property type="entry name" value="Tex N-terminal region-like"/>
    <property type="match status" value="1"/>
</dbReference>
<dbReference type="InterPro" id="IPR050437">
    <property type="entry name" value="Ribos_protein_bS1-like"/>
</dbReference>
<dbReference type="InterPro" id="IPR041692">
    <property type="entry name" value="HHH_9"/>
</dbReference>
<protein>
    <submittedName>
        <fullName evidence="2">Transcription accessory protein (S1 rna-binding domain)</fullName>
    </submittedName>
</protein>
<dbReference type="SUPFAM" id="SSF158832">
    <property type="entry name" value="Tex N-terminal region-like"/>
    <property type="match status" value="1"/>
</dbReference>
<evidence type="ECO:0000259" key="1">
    <source>
        <dbReference type="PROSITE" id="PS50126"/>
    </source>
</evidence>
<dbReference type="InterPro" id="IPR006641">
    <property type="entry name" value="YqgF/RNaseH-like_dom"/>
</dbReference>
<dbReference type="FunFam" id="2.40.50.140:FF:000051">
    <property type="entry name" value="RNA-binding transcriptional accessory protein"/>
    <property type="match status" value="1"/>
</dbReference>